<evidence type="ECO:0000256" key="1">
    <source>
        <dbReference type="ARBA" id="ARBA00000832"/>
    </source>
</evidence>
<evidence type="ECO:0000256" key="2">
    <source>
        <dbReference type="ARBA" id="ARBA00002681"/>
    </source>
</evidence>
<keyword evidence="7 9" id="KW-0378">Hydrolase</keyword>
<dbReference type="Proteomes" id="UP000318483">
    <property type="component" value="Chromosome"/>
</dbReference>
<dbReference type="Pfam" id="PF01182">
    <property type="entry name" value="Glucosamine_iso"/>
    <property type="match status" value="1"/>
</dbReference>
<comment type="function">
    <text evidence="2 7">Hydrolysis of 6-phosphogluconolactone to 6-phosphogluconate.</text>
</comment>
<evidence type="ECO:0000313" key="10">
    <source>
        <dbReference type="Proteomes" id="UP000318483"/>
    </source>
</evidence>
<evidence type="ECO:0000256" key="7">
    <source>
        <dbReference type="RuleBase" id="RU365095"/>
    </source>
</evidence>
<dbReference type="Gene3D" id="3.40.50.1360">
    <property type="match status" value="1"/>
</dbReference>
<name>A0A5B8ITL1_9RHOB</name>
<dbReference type="InterPro" id="IPR037171">
    <property type="entry name" value="NagB/RpiA_transferase-like"/>
</dbReference>
<evidence type="ECO:0000259" key="8">
    <source>
        <dbReference type="Pfam" id="PF01182"/>
    </source>
</evidence>
<evidence type="ECO:0000313" key="9">
    <source>
        <dbReference type="EMBL" id="QDY68793.1"/>
    </source>
</evidence>
<dbReference type="InterPro" id="IPR006148">
    <property type="entry name" value="Glc/Gal-6P_isomerase"/>
</dbReference>
<evidence type="ECO:0000256" key="3">
    <source>
        <dbReference type="ARBA" id="ARBA00004961"/>
    </source>
</evidence>
<feature type="domain" description="Glucosamine/galactosamine-6-phosphate isomerase" evidence="8">
    <location>
        <begin position="7"/>
        <end position="222"/>
    </location>
</feature>
<dbReference type="AlphaFoldDB" id="A0A5B8ITL1"/>
<organism evidence="9 10">
    <name type="scientific">Qingshengfaniella alkalisoli</name>
    <dbReference type="NCBI Taxonomy" id="2599296"/>
    <lineage>
        <taxon>Bacteria</taxon>
        <taxon>Pseudomonadati</taxon>
        <taxon>Pseudomonadota</taxon>
        <taxon>Alphaproteobacteria</taxon>
        <taxon>Rhodobacterales</taxon>
        <taxon>Paracoccaceae</taxon>
        <taxon>Qingshengfaniella</taxon>
    </lineage>
</organism>
<dbReference type="RefSeq" id="WP_146363771.1">
    <property type="nucleotide sequence ID" value="NZ_CP042261.1"/>
</dbReference>
<evidence type="ECO:0000256" key="5">
    <source>
        <dbReference type="ARBA" id="ARBA00013198"/>
    </source>
</evidence>
<proteinExistence type="inferred from homology"/>
<sequence length="224" mass="24094">MKFKEYPDRDMMMIDLANALAGELNQALSGHDAVSFAVPGGTTPGPVFDTLAAVDLDWDRVTVMLTDERWVPEDSKRSNTKLVKERLLTDKAAAAQFLPFYTGENSADDAMADLADRVAPHLPLSVCLLGMGADMHTASLFPGADRLGEALAADAPHVLPMRADGAPEPRITLTAPVLRGAMSLHVVITGAEKRKALERARELDDPAQAPVCVVLKDATVHWAE</sequence>
<comment type="catalytic activity">
    <reaction evidence="1 7">
        <text>6-phospho-D-glucono-1,5-lactone + H2O = 6-phospho-D-gluconate + H(+)</text>
        <dbReference type="Rhea" id="RHEA:12556"/>
        <dbReference type="ChEBI" id="CHEBI:15377"/>
        <dbReference type="ChEBI" id="CHEBI:15378"/>
        <dbReference type="ChEBI" id="CHEBI:57955"/>
        <dbReference type="ChEBI" id="CHEBI:58759"/>
        <dbReference type="EC" id="3.1.1.31"/>
    </reaction>
</comment>
<reference evidence="9 10" key="1">
    <citation type="submission" date="2019-07" db="EMBL/GenBank/DDBJ databases">
        <title>Litoreibacter alkalisoli sp. nov., isolated from saline-alkaline soil.</title>
        <authorList>
            <person name="Wang S."/>
            <person name="Xu L."/>
            <person name="Xing Y.-T."/>
            <person name="Sun J.-Q."/>
        </authorList>
    </citation>
    <scope>NUCLEOTIDE SEQUENCE [LARGE SCALE GENOMIC DNA]</scope>
    <source>
        <strain evidence="9 10">LN3S51</strain>
    </source>
</reference>
<comment type="pathway">
    <text evidence="3 7">Carbohydrate degradation; pentose phosphate pathway; D-ribulose 5-phosphate from D-glucose 6-phosphate (oxidative stage): step 2/3.</text>
</comment>
<evidence type="ECO:0000256" key="6">
    <source>
        <dbReference type="ARBA" id="ARBA00020337"/>
    </source>
</evidence>
<dbReference type="UniPathway" id="UPA00115">
    <property type="reaction ID" value="UER00409"/>
</dbReference>
<dbReference type="GO" id="GO:0006098">
    <property type="term" value="P:pentose-phosphate shunt"/>
    <property type="evidence" value="ECO:0007669"/>
    <property type="project" value="UniProtKB-UniPathway"/>
</dbReference>
<dbReference type="OrthoDB" id="9810967at2"/>
<protein>
    <recommendedName>
        <fullName evidence="6 7">6-phosphogluconolactonase</fullName>
        <shortName evidence="7">6PGL</shortName>
        <ecNumber evidence="5 7">3.1.1.31</ecNumber>
    </recommendedName>
</protein>
<keyword evidence="10" id="KW-1185">Reference proteome</keyword>
<dbReference type="EMBL" id="CP042261">
    <property type="protein sequence ID" value="QDY68793.1"/>
    <property type="molecule type" value="Genomic_DNA"/>
</dbReference>
<dbReference type="KEGG" id="lit:FPZ52_03545"/>
<gene>
    <name evidence="7 9" type="primary">pgl</name>
    <name evidence="9" type="ORF">FPZ52_03545</name>
</gene>
<comment type="similarity">
    <text evidence="4 7">Belongs to the glucosamine/galactosamine-6-phosphate isomerase family. 6-phosphogluconolactonase subfamily.</text>
</comment>
<dbReference type="PANTHER" id="PTHR11054">
    <property type="entry name" value="6-PHOSPHOGLUCONOLACTONASE"/>
    <property type="match status" value="1"/>
</dbReference>
<evidence type="ECO:0000256" key="4">
    <source>
        <dbReference type="ARBA" id="ARBA00010662"/>
    </source>
</evidence>
<dbReference type="CDD" id="cd01400">
    <property type="entry name" value="6PGL"/>
    <property type="match status" value="1"/>
</dbReference>
<dbReference type="GO" id="GO:0017057">
    <property type="term" value="F:6-phosphogluconolactonase activity"/>
    <property type="evidence" value="ECO:0007669"/>
    <property type="project" value="UniProtKB-UniRule"/>
</dbReference>
<dbReference type="InterPro" id="IPR005900">
    <property type="entry name" value="6-phosphogluconolactonase_DevB"/>
</dbReference>
<accession>A0A5B8ITL1</accession>
<dbReference type="SUPFAM" id="SSF100950">
    <property type="entry name" value="NagB/RpiA/CoA transferase-like"/>
    <property type="match status" value="1"/>
</dbReference>
<dbReference type="PANTHER" id="PTHR11054:SF0">
    <property type="entry name" value="6-PHOSPHOGLUCONOLACTONASE"/>
    <property type="match status" value="1"/>
</dbReference>
<dbReference type="InterPro" id="IPR039104">
    <property type="entry name" value="6PGL"/>
</dbReference>
<dbReference type="GO" id="GO:0005975">
    <property type="term" value="P:carbohydrate metabolic process"/>
    <property type="evidence" value="ECO:0007669"/>
    <property type="project" value="UniProtKB-UniRule"/>
</dbReference>
<dbReference type="EC" id="3.1.1.31" evidence="5 7"/>
<dbReference type="NCBIfam" id="TIGR01198">
    <property type="entry name" value="pgl"/>
    <property type="match status" value="1"/>
</dbReference>